<name>A0A1F5IAU0_9BACT</name>
<feature type="transmembrane region" description="Helical" evidence="1">
    <location>
        <begin position="81"/>
        <end position="99"/>
    </location>
</feature>
<keyword evidence="1" id="KW-1133">Transmembrane helix</keyword>
<feature type="transmembrane region" description="Helical" evidence="1">
    <location>
        <begin position="255"/>
        <end position="270"/>
    </location>
</feature>
<evidence type="ECO:0008006" key="4">
    <source>
        <dbReference type="Google" id="ProtNLM"/>
    </source>
</evidence>
<comment type="caution">
    <text evidence="2">The sequence shown here is derived from an EMBL/GenBank/DDBJ whole genome shotgun (WGS) entry which is preliminary data.</text>
</comment>
<feature type="transmembrane region" description="Helical" evidence="1">
    <location>
        <begin position="368"/>
        <end position="387"/>
    </location>
</feature>
<feature type="transmembrane region" description="Helical" evidence="1">
    <location>
        <begin position="106"/>
        <end position="125"/>
    </location>
</feature>
<protein>
    <recommendedName>
        <fullName evidence="4">Glycosyltransferase RgtA/B/C/D-like domain-containing protein</fullName>
    </recommendedName>
</protein>
<reference evidence="2 3" key="1">
    <citation type="journal article" date="2016" name="Nat. Commun.">
        <title>Thousands of microbial genomes shed light on interconnected biogeochemical processes in an aquifer system.</title>
        <authorList>
            <person name="Anantharaman K."/>
            <person name="Brown C.T."/>
            <person name="Hug L.A."/>
            <person name="Sharon I."/>
            <person name="Castelle C.J."/>
            <person name="Probst A.J."/>
            <person name="Thomas B.C."/>
            <person name="Singh A."/>
            <person name="Wilkins M.J."/>
            <person name="Karaoz U."/>
            <person name="Brodie E.L."/>
            <person name="Williams K.H."/>
            <person name="Hubbard S.S."/>
            <person name="Banfield J.F."/>
        </authorList>
    </citation>
    <scope>NUCLEOTIDE SEQUENCE [LARGE SCALE GENOMIC DNA]</scope>
</reference>
<evidence type="ECO:0000313" key="3">
    <source>
        <dbReference type="Proteomes" id="UP000177300"/>
    </source>
</evidence>
<sequence>MIPTMPIFGLLKNKVHILLINLFLLVGAPNLGFENLLTSILALFLVTFVSFVVFRDKLIYMLLTLTTILAFYTFLKGFHIYFAVGMICGFFITYFLNFIGLIKRSAIFVIIVTFLALSWASSAPVRGVLSSDLSKYAYNNDPGVFLKTYYLIEQNVNYYDALNSAQLGRFGQHIVNGDVWGWRLPTIFYIWKYLPSSSGLSIYALFLILASALLLVSYKIGRRYLGARLAILPSYLLFPYLHYAGRDQTFLQTEWWSVPIFVIAIYLFITRKHFYSIILLSLTVLIREVYIFPIGLIFIYLFITQKKNSRLFLIPIIAFLILFIFHISRVNYYIDAYGTLLSPRVVSNGLLFVQQTLAFASWEYLLFQFRPFIIFLVASLFGCFYIYKNINKNEGILWTLTFLPFPIAFLRFGTLPYNDYWGIIYMPTIIILAPLLLGLFKQRP</sequence>
<keyword evidence="1" id="KW-0472">Membrane</keyword>
<feature type="transmembrane region" description="Helical" evidence="1">
    <location>
        <begin position="277"/>
        <end position="303"/>
    </location>
</feature>
<feature type="transmembrane region" description="Helical" evidence="1">
    <location>
        <begin position="396"/>
        <end position="414"/>
    </location>
</feature>
<feature type="transmembrane region" description="Helical" evidence="1">
    <location>
        <begin position="340"/>
        <end position="362"/>
    </location>
</feature>
<dbReference type="AlphaFoldDB" id="A0A1F5IAU0"/>
<dbReference type="Proteomes" id="UP000177300">
    <property type="component" value="Unassembled WGS sequence"/>
</dbReference>
<feature type="transmembrane region" description="Helical" evidence="1">
    <location>
        <begin position="200"/>
        <end position="218"/>
    </location>
</feature>
<proteinExistence type="predicted"/>
<keyword evidence="1" id="KW-0812">Transmembrane</keyword>
<feature type="transmembrane region" description="Helical" evidence="1">
    <location>
        <begin position="420"/>
        <end position="440"/>
    </location>
</feature>
<feature type="transmembrane region" description="Helical" evidence="1">
    <location>
        <begin position="225"/>
        <end position="243"/>
    </location>
</feature>
<evidence type="ECO:0000313" key="2">
    <source>
        <dbReference type="EMBL" id="OGE13430.1"/>
    </source>
</evidence>
<feature type="transmembrane region" description="Helical" evidence="1">
    <location>
        <begin position="59"/>
        <end position="75"/>
    </location>
</feature>
<feature type="transmembrane region" description="Helical" evidence="1">
    <location>
        <begin position="309"/>
        <end position="328"/>
    </location>
</feature>
<feature type="transmembrane region" description="Helical" evidence="1">
    <location>
        <begin position="37"/>
        <end position="54"/>
    </location>
</feature>
<dbReference type="EMBL" id="MFBY01000032">
    <property type="protein sequence ID" value="OGE13430.1"/>
    <property type="molecule type" value="Genomic_DNA"/>
</dbReference>
<accession>A0A1F5IAU0</accession>
<evidence type="ECO:0000256" key="1">
    <source>
        <dbReference type="SAM" id="Phobius"/>
    </source>
</evidence>
<gene>
    <name evidence="2" type="ORF">A3G14_05275</name>
</gene>
<organism evidence="2 3">
    <name type="scientific">Candidatus Curtissbacteria bacterium RIFCSPLOWO2_12_FULL_38_9</name>
    <dbReference type="NCBI Taxonomy" id="1797735"/>
    <lineage>
        <taxon>Bacteria</taxon>
        <taxon>Candidatus Curtissiibacteriota</taxon>
    </lineage>
</organism>